<feature type="compositionally biased region" description="Basic and acidic residues" evidence="2">
    <location>
        <begin position="337"/>
        <end position="354"/>
    </location>
</feature>
<dbReference type="Proteomes" id="UP000095728">
    <property type="component" value="Unassembled WGS sequence"/>
</dbReference>
<reference evidence="5" key="1">
    <citation type="journal article" date="2016" name="Genome Announc.">
        <title>Genome sequences of three species of Hanseniaspora isolated from spontaneous wine fermentations.</title>
        <authorList>
            <person name="Sternes P.R."/>
            <person name="Lee D."/>
            <person name="Kutyna D.R."/>
            <person name="Borneman A.R."/>
        </authorList>
    </citation>
    <scope>NUCLEOTIDE SEQUENCE [LARGE SCALE GENOMIC DNA]</scope>
    <source>
        <strain evidence="5">AWRI3579</strain>
    </source>
</reference>
<keyword evidence="5" id="KW-1185">Reference proteome</keyword>
<dbReference type="InParanoid" id="A0A1E5RNL9"/>
<organism evidence="4 5">
    <name type="scientific">Hanseniaspora osmophila</name>
    <dbReference type="NCBI Taxonomy" id="56408"/>
    <lineage>
        <taxon>Eukaryota</taxon>
        <taxon>Fungi</taxon>
        <taxon>Dikarya</taxon>
        <taxon>Ascomycota</taxon>
        <taxon>Saccharomycotina</taxon>
        <taxon>Saccharomycetes</taxon>
        <taxon>Saccharomycodales</taxon>
        <taxon>Saccharomycodaceae</taxon>
        <taxon>Hanseniaspora</taxon>
    </lineage>
</organism>
<evidence type="ECO:0000256" key="1">
    <source>
        <dbReference type="SAM" id="Coils"/>
    </source>
</evidence>
<evidence type="ECO:0000313" key="4">
    <source>
        <dbReference type="EMBL" id="OEJ88481.1"/>
    </source>
</evidence>
<keyword evidence="3" id="KW-0732">Signal</keyword>
<protein>
    <submittedName>
        <fullName evidence="4">Mitochondrial outer membrane protein OM45</fullName>
    </submittedName>
</protein>
<keyword evidence="1" id="KW-0175">Coiled coil</keyword>
<evidence type="ECO:0000256" key="3">
    <source>
        <dbReference type="SAM" id="SignalP"/>
    </source>
</evidence>
<feature type="region of interest" description="Disordered" evidence="2">
    <location>
        <begin position="300"/>
        <end position="354"/>
    </location>
</feature>
<evidence type="ECO:0000256" key="2">
    <source>
        <dbReference type="SAM" id="MobiDB-lite"/>
    </source>
</evidence>
<evidence type="ECO:0000313" key="5">
    <source>
        <dbReference type="Proteomes" id="UP000095728"/>
    </source>
</evidence>
<dbReference type="EMBL" id="LPNM01000005">
    <property type="protein sequence ID" value="OEJ88481.1"/>
    <property type="molecule type" value="Genomic_DNA"/>
</dbReference>
<name>A0A1E5RNL9_9ASCO</name>
<sequence length="391" mass="43792">MSSKFFLGTVALAAGAVIYEKNRKQHQVPSDLVINRTEANGFPTSGASKIPAYSNSTEVFGGTAGANVHQGSNLTKELNKDLHQAGDHASKILQQTGEHVDNRLDEVSGKVKQDYRNVKGDFERRSSDASSSFNQNVGNIKDGIVEDVQSLKNAIFHTSQKTKEEVQDELERAKTSVHDGNKTSFGSPKTLGNNNASIFNWGENKVEEARAKLVNQYDEANKRFHELSDEFKDHADRYAGDKKSFMEQQIDDAKQRVSDLKSQLDNTAQDFNSKVKQDANKLSDKLYESELATKVRQKMNEEGGLLNPNRSKEEELAKRTAQSLHGWGDTASEFSEEQYKNVRQPKEDAKKEAKKWWNWGRSKTAEGIDIAQEKGNQGVDYVKDKINTKTN</sequence>
<dbReference type="AlphaFoldDB" id="A0A1E5RNL9"/>
<feature type="signal peptide" evidence="3">
    <location>
        <begin position="1"/>
        <end position="15"/>
    </location>
</feature>
<dbReference type="SUPFAM" id="SSF58113">
    <property type="entry name" value="Apolipoprotein A-I"/>
    <property type="match status" value="1"/>
</dbReference>
<dbReference type="STRING" id="56408.A0A1E5RNL9"/>
<gene>
    <name evidence="4" type="ORF">AWRI3579_g786</name>
</gene>
<feature type="coiled-coil region" evidence="1">
    <location>
        <begin position="203"/>
        <end position="270"/>
    </location>
</feature>
<accession>A0A1E5RNL9</accession>
<dbReference type="Gene3D" id="1.20.120.20">
    <property type="entry name" value="Apolipoprotein"/>
    <property type="match status" value="2"/>
</dbReference>
<comment type="caution">
    <text evidence="4">The sequence shown here is derived from an EMBL/GenBank/DDBJ whole genome shotgun (WGS) entry which is preliminary data.</text>
</comment>
<dbReference type="OrthoDB" id="3976380at2759"/>
<feature type="chain" id="PRO_5012339541" evidence="3">
    <location>
        <begin position="16"/>
        <end position="391"/>
    </location>
</feature>
<proteinExistence type="predicted"/>